<organism evidence="2 3">
    <name type="scientific">Vitrella brassicaformis (strain CCMP3155)</name>
    <dbReference type="NCBI Taxonomy" id="1169540"/>
    <lineage>
        <taxon>Eukaryota</taxon>
        <taxon>Sar</taxon>
        <taxon>Alveolata</taxon>
        <taxon>Colpodellida</taxon>
        <taxon>Vitrellaceae</taxon>
        <taxon>Vitrella</taxon>
    </lineage>
</organism>
<dbReference type="VEuPathDB" id="CryptoDB:Vbra_1869"/>
<keyword evidence="3" id="KW-1185">Reference proteome</keyword>
<dbReference type="Proteomes" id="UP000041254">
    <property type="component" value="Unassembled WGS sequence"/>
</dbReference>
<protein>
    <submittedName>
        <fullName evidence="2">Uncharacterized protein</fullName>
    </submittedName>
</protein>
<evidence type="ECO:0000313" key="2">
    <source>
        <dbReference type="EMBL" id="CEM38774.1"/>
    </source>
</evidence>
<dbReference type="AlphaFoldDB" id="A0A0G4H4Q5"/>
<dbReference type="EMBL" id="CDMY01001000">
    <property type="protein sequence ID" value="CEM38774.1"/>
    <property type="molecule type" value="Genomic_DNA"/>
</dbReference>
<dbReference type="OrthoDB" id="77911at2759"/>
<sequence length="456" mass="49135">MSSGPVGLLDGCAVYEDGKGGYALEAAGQRLPIEPSFHSHIKFCIKQHRSAVGSEKGQEEKDSDGDQPPPAAGARATADEGAAAGKGDDTTDDGLVGHSLDPRLRYKVVHQGTGNAPTMNSTVKVGLTVWRDAFHGNHTLCDVRVAEFPVPDIADISDIADIGDEFRDELLSMREGEVRRYFLPVNGNEGVFVEARLVSVLDGTRPPPAGVGRGLFKGGFPGPPPAGATYEVVREGTGNVPTLNSTVKLGLTVWRDAFDGNDTFFDAREWESSVLVDDELLSMREGEMRRAVLPADDHEGAFGECRLVSVSNGARPPPAGHERSRPPSPPAAAGAAAAAVDETADSKDGTSGDVLFRLYPSGAYHQVVRPGSGPKPTRNQRIKVDRIRWNDDFDGEDKIGEYRGDVRRVSEWDEWVQEALTDMRVGEVRCVIAPGRLRPNFGTNTMYAEYTLVAIL</sequence>
<feature type="region of interest" description="Disordered" evidence="1">
    <location>
        <begin position="49"/>
        <end position="97"/>
    </location>
</feature>
<proteinExistence type="predicted"/>
<dbReference type="InParanoid" id="A0A0G4H4Q5"/>
<evidence type="ECO:0000313" key="3">
    <source>
        <dbReference type="Proteomes" id="UP000041254"/>
    </source>
</evidence>
<feature type="region of interest" description="Disordered" evidence="1">
    <location>
        <begin position="310"/>
        <end position="351"/>
    </location>
</feature>
<dbReference type="PhylomeDB" id="A0A0G4H4Q5"/>
<evidence type="ECO:0000256" key="1">
    <source>
        <dbReference type="SAM" id="MobiDB-lite"/>
    </source>
</evidence>
<name>A0A0G4H4Q5_VITBC</name>
<feature type="compositionally biased region" description="Low complexity" evidence="1">
    <location>
        <begin position="72"/>
        <end position="85"/>
    </location>
</feature>
<accession>A0A0G4H4Q5</accession>
<reference evidence="2 3" key="1">
    <citation type="submission" date="2014-11" db="EMBL/GenBank/DDBJ databases">
        <authorList>
            <person name="Zhu J."/>
            <person name="Qi W."/>
            <person name="Song R."/>
        </authorList>
    </citation>
    <scope>NUCLEOTIDE SEQUENCE [LARGE SCALE GENOMIC DNA]</scope>
</reference>
<gene>
    <name evidence="2" type="ORF">Vbra_1869</name>
</gene>